<feature type="transmembrane region" description="Helical" evidence="6">
    <location>
        <begin position="94"/>
        <end position="116"/>
    </location>
</feature>
<feature type="transmembrane region" description="Helical" evidence="6">
    <location>
        <begin position="222"/>
        <end position="243"/>
    </location>
</feature>
<evidence type="ECO:0000313" key="8">
    <source>
        <dbReference type="EMBL" id="KAF2754279.1"/>
    </source>
</evidence>
<dbReference type="PANTHER" id="PTHR23504">
    <property type="entry name" value="MAJOR FACILITATOR SUPERFAMILY DOMAIN-CONTAINING PROTEIN 10"/>
    <property type="match status" value="1"/>
</dbReference>
<organism evidence="8 9">
    <name type="scientific">Pseudovirgaria hyperparasitica</name>
    <dbReference type="NCBI Taxonomy" id="470096"/>
    <lineage>
        <taxon>Eukaryota</taxon>
        <taxon>Fungi</taxon>
        <taxon>Dikarya</taxon>
        <taxon>Ascomycota</taxon>
        <taxon>Pezizomycotina</taxon>
        <taxon>Dothideomycetes</taxon>
        <taxon>Dothideomycetes incertae sedis</taxon>
        <taxon>Acrospermales</taxon>
        <taxon>Acrospermaceae</taxon>
        <taxon>Pseudovirgaria</taxon>
    </lineage>
</organism>
<dbReference type="GO" id="GO:0022857">
    <property type="term" value="F:transmembrane transporter activity"/>
    <property type="evidence" value="ECO:0007669"/>
    <property type="project" value="InterPro"/>
</dbReference>
<dbReference type="Pfam" id="PF07690">
    <property type="entry name" value="MFS_1"/>
    <property type="match status" value="1"/>
</dbReference>
<evidence type="ECO:0000256" key="4">
    <source>
        <dbReference type="ARBA" id="ARBA00022989"/>
    </source>
</evidence>
<feature type="transmembrane region" description="Helical" evidence="6">
    <location>
        <begin position="405"/>
        <end position="432"/>
    </location>
</feature>
<keyword evidence="9" id="KW-1185">Reference proteome</keyword>
<feature type="domain" description="Major facilitator superfamily (MFS) profile" evidence="7">
    <location>
        <begin position="55"/>
        <end position="504"/>
    </location>
</feature>
<feature type="transmembrane region" description="Helical" evidence="6">
    <location>
        <begin position="444"/>
        <end position="467"/>
    </location>
</feature>
<dbReference type="Gene3D" id="1.20.1250.20">
    <property type="entry name" value="MFS general substrate transporter like domains"/>
    <property type="match status" value="1"/>
</dbReference>
<dbReference type="SUPFAM" id="SSF103473">
    <property type="entry name" value="MFS general substrate transporter"/>
    <property type="match status" value="1"/>
</dbReference>
<dbReference type="InterPro" id="IPR020846">
    <property type="entry name" value="MFS_dom"/>
</dbReference>
<feature type="transmembrane region" description="Helical" evidence="6">
    <location>
        <begin position="479"/>
        <end position="499"/>
    </location>
</feature>
<evidence type="ECO:0000256" key="6">
    <source>
        <dbReference type="SAM" id="Phobius"/>
    </source>
</evidence>
<dbReference type="PROSITE" id="PS50850">
    <property type="entry name" value="MFS"/>
    <property type="match status" value="1"/>
</dbReference>
<dbReference type="OrthoDB" id="419616at2759"/>
<evidence type="ECO:0000256" key="1">
    <source>
        <dbReference type="ARBA" id="ARBA00004141"/>
    </source>
</evidence>
<evidence type="ECO:0000259" key="7">
    <source>
        <dbReference type="PROSITE" id="PS50850"/>
    </source>
</evidence>
<dbReference type="Proteomes" id="UP000799437">
    <property type="component" value="Unassembled WGS sequence"/>
</dbReference>
<evidence type="ECO:0000256" key="2">
    <source>
        <dbReference type="ARBA" id="ARBA00022448"/>
    </source>
</evidence>
<feature type="transmembrane region" description="Helical" evidence="6">
    <location>
        <begin position="344"/>
        <end position="368"/>
    </location>
</feature>
<dbReference type="PANTHER" id="PTHR23504:SF6">
    <property type="entry name" value="MULTIDRUG TRANSPORTER, PUTATIVE (AFU_ORTHOLOGUE AFUA_4G08740)-RELATED"/>
    <property type="match status" value="1"/>
</dbReference>
<proteinExistence type="predicted"/>
<dbReference type="AlphaFoldDB" id="A0A6A6VWQ1"/>
<feature type="transmembrane region" description="Helical" evidence="6">
    <location>
        <begin position="150"/>
        <end position="172"/>
    </location>
</feature>
<dbReference type="EMBL" id="ML996581">
    <property type="protein sequence ID" value="KAF2754279.1"/>
    <property type="molecule type" value="Genomic_DNA"/>
</dbReference>
<feature type="transmembrane region" description="Helical" evidence="6">
    <location>
        <begin position="184"/>
        <end position="202"/>
    </location>
</feature>
<dbReference type="GO" id="GO:0016020">
    <property type="term" value="C:membrane"/>
    <property type="evidence" value="ECO:0007669"/>
    <property type="project" value="UniProtKB-SubCell"/>
</dbReference>
<sequence length="533" mass="56978">MLGFHRRQRSLIPVKELARYDKLDLKIEEEEEMEMELNEIENELLGGQRMNKHRQLLVIYVVFLAEAIMSSSLQPQLKMLIESDDFCGNLSSSYLRSILDCAYFFGGTAGIFWGFLSDRIGRRPVAIGGLVGMTFCCIVMGLANDLVSCAAVRFMAGLVSSSVLVVALTMISDLSLNPKERAKNVARLPIVAAVGSFGPVVQGMVAKSVEHSGSIWQRFPTLSGQIACGTAVLAITIFACLTLQETLPKQKQQIDVNELDCEKAAFLGQESDSESDTASVRIVESDIPTAAPISMNQFLSAPSLISLLSSYSILSLHSSTFDVLLPHLGHSSSQHGGMGMPCTYLGAIVLVARAVAGIALTYTIPLLVRKSGLLAPYRRASMCFPLLYILIPALASLAASHTSLVALLSIGGLLVKHLLAGGASVLVSLLMLNAAPDAFSAGTVVGLMHVAGLFRALAVAVAGAVFFVSDEYSVFGANMALWVVLAVLGTVGAGAAWVVRDGMRVEEDLGSEVLRWEEVWEAKADGGYEGDEI</sequence>
<evidence type="ECO:0000313" key="9">
    <source>
        <dbReference type="Proteomes" id="UP000799437"/>
    </source>
</evidence>
<feature type="transmembrane region" description="Helical" evidence="6">
    <location>
        <begin position="56"/>
        <end position="74"/>
    </location>
</feature>
<reference evidence="8" key="1">
    <citation type="journal article" date="2020" name="Stud. Mycol.">
        <title>101 Dothideomycetes genomes: a test case for predicting lifestyles and emergence of pathogens.</title>
        <authorList>
            <person name="Haridas S."/>
            <person name="Albert R."/>
            <person name="Binder M."/>
            <person name="Bloem J."/>
            <person name="Labutti K."/>
            <person name="Salamov A."/>
            <person name="Andreopoulos B."/>
            <person name="Baker S."/>
            <person name="Barry K."/>
            <person name="Bills G."/>
            <person name="Bluhm B."/>
            <person name="Cannon C."/>
            <person name="Castanera R."/>
            <person name="Culley D."/>
            <person name="Daum C."/>
            <person name="Ezra D."/>
            <person name="Gonzalez J."/>
            <person name="Henrissat B."/>
            <person name="Kuo A."/>
            <person name="Liang C."/>
            <person name="Lipzen A."/>
            <person name="Lutzoni F."/>
            <person name="Magnuson J."/>
            <person name="Mondo S."/>
            <person name="Nolan M."/>
            <person name="Ohm R."/>
            <person name="Pangilinan J."/>
            <person name="Park H.-J."/>
            <person name="Ramirez L."/>
            <person name="Alfaro M."/>
            <person name="Sun H."/>
            <person name="Tritt A."/>
            <person name="Yoshinaga Y."/>
            <person name="Zwiers L.-H."/>
            <person name="Turgeon B."/>
            <person name="Goodwin S."/>
            <person name="Spatafora J."/>
            <person name="Crous P."/>
            <person name="Grigoriev I."/>
        </authorList>
    </citation>
    <scope>NUCLEOTIDE SEQUENCE</scope>
    <source>
        <strain evidence="8">CBS 121739</strain>
    </source>
</reference>
<comment type="subcellular location">
    <subcellularLocation>
        <location evidence="1">Membrane</location>
        <topology evidence="1">Multi-pass membrane protein</topology>
    </subcellularLocation>
</comment>
<keyword evidence="5 6" id="KW-0472">Membrane</keyword>
<feature type="transmembrane region" description="Helical" evidence="6">
    <location>
        <begin position="125"/>
        <end position="144"/>
    </location>
</feature>
<keyword evidence="4 6" id="KW-1133">Transmembrane helix</keyword>
<accession>A0A6A6VWQ1</accession>
<keyword evidence="2" id="KW-0813">Transport</keyword>
<name>A0A6A6VWQ1_9PEZI</name>
<dbReference type="RefSeq" id="XP_033596730.1">
    <property type="nucleotide sequence ID" value="XM_033745797.1"/>
</dbReference>
<dbReference type="GeneID" id="54486851"/>
<feature type="transmembrane region" description="Helical" evidence="6">
    <location>
        <begin position="380"/>
        <end position="399"/>
    </location>
</feature>
<evidence type="ECO:0000256" key="5">
    <source>
        <dbReference type="ARBA" id="ARBA00023136"/>
    </source>
</evidence>
<dbReference type="InterPro" id="IPR011701">
    <property type="entry name" value="MFS"/>
</dbReference>
<keyword evidence="3 6" id="KW-0812">Transmembrane</keyword>
<gene>
    <name evidence="8" type="ORF">EJ05DRAFT_489505</name>
</gene>
<protein>
    <submittedName>
        <fullName evidence="8">MFS general substrate transporter</fullName>
    </submittedName>
</protein>
<dbReference type="InterPro" id="IPR036259">
    <property type="entry name" value="MFS_trans_sf"/>
</dbReference>
<evidence type="ECO:0000256" key="3">
    <source>
        <dbReference type="ARBA" id="ARBA00022692"/>
    </source>
</evidence>